<organism evidence="1 2">
    <name type="scientific">Phrynocephalus forsythii</name>
    <dbReference type="NCBI Taxonomy" id="171643"/>
    <lineage>
        <taxon>Eukaryota</taxon>
        <taxon>Metazoa</taxon>
        <taxon>Chordata</taxon>
        <taxon>Craniata</taxon>
        <taxon>Vertebrata</taxon>
        <taxon>Euteleostomi</taxon>
        <taxon>Lepidosauria</taxon>
        <taxon>Squamata</taxon>
        <taxon>Bifurcata</taxon>
        <taxon>Unidentata</taxon>
        <taxon>Episquamata</taxon>
        <taxon>Toxicofera</taxon>
        <taxon>Iguania</taxon>
        <taxon>Acrodonta</taxon>
        <taxon>Agamidae</taxon>
        <taxon>Agaminae</taxon>
        <taxon>Phrynocephalus</taxon>
    </lineage>
</organism>
<protein>
    <submittedName>
        <fullName evidence="1">Uncharacterized protein</fullName>
    </submittedName>
</protein>
<feature type="non-terminal residue" evidence="1">
    <location>
        <position position="1"/>
    </location>
</feature>
<dbReference type="Proteomes" id="UP001142489">
    <property type="component" value="Unassembled WGS sequence"/>
</dbReference>
<gene>
    <name evidence="1" type="ORF">JRQ81_001712</name>
</gene>
<name>A0A9Q0Y970_9SAUR</name>
<evidence type="ECO:0000313" key="1">
    <source>
        <dbReference type="EMBL" id="KAJ7345762.1"/>
    </source>
</evidence>
<feature type="non-terminal residue" evidence="1">
    <location>
        <position position="50"/>
    </location>
</feature>
<evidence type="ECO:0000313" key="2">
    <source>
        <dbReference type="Proteomes" id="UP001142489"/>
    </source>
</evidence>
<comment type="caution">
    <text evidence="1">The sequence shown here is derived from an EMBL/GenBank/DDBJ whole genome shotgun (WGS) entry which is preliminary data.</text>
</comment>
<sequence length="50" mass="5342">TEPCQISHGVPFEGSIDQLHPDFAVPGPLGCANVSQTFVPGNRVFARNYA</sequence>
<proteinExistence type="predicted"/>
<dbReference type="EMBL" id="JAPFRF010000001">
    <property type="protein sequence ID" value="KAJ7345762.1"/>
    <property type="molecule type" value="Genomic_DNA"/>
</dbReference>
<keyword evidence="2" id="KW-1185">Reference proteome</keyword>
<dbReference type="OrthoDB" id="9046649at2759"/>
<reference evidence="1" key="1">
    <citation type="journal article" date="2023" name="DNA Res.">
        <title>Chromosome-level genome assembly of Phrynocephalus forsythii using third-generation DNA sequencing and Hi-C analysis.</title>
        <authorList>
            <person name="Qi Y."/>
            <person name="Zhao W."/>
            <person name="Zhao Y."/>
            <person name="Niu C."/>
            <person name="Cao S."/>
            <person name="Zhang Y."/>
        </authorList>
    </citation>
    <scope>NUCLEOTIDE SEQUENCE</scope>
    <source>
        <tissue evidence="1">Muscle</tissue>
    </source>
</reference>
<dbReference type="AlphaFoldDB" id="A0A9Q0Y970"/>
<accession>A0A9Q0Y970</accession>